<sequence length="134" mass="15755">MDIPNILHLEHELRVPTGFDLTLVMHEYGLYVSQSQLITHWYNFRLLALSVAFYRDEEVRRVMYSLPKQSDLFSLQCAFQLCVHQTCSDGFKPSKVQFSYSFVNDDDARETIDDFWLQLLKQVKCLEGLRRAEG</sequence>
<dbReference type="EMBL" id="PYLZ01000011">
    <property type="protein sequence ID" value="PSW22766.1"/>
    <property type="molecule type" value="Genomic_DNA"/>
</dbReference>
<name>A0A0J8V6I9_9GAMM</name>
<keyword evidence="2" id="KW-1185">Reference proteome</keyword>
<evidence type="ECO:0000313" key="2">
    <source>
        <dbReference type="Proteomes" id="UP000240481"/>
    </source>
</evidence>
<dbReference type="RefSeq" id="WP_048901134.1">
    <property type="nucleotide sequence ID" value="NZ_AP024853.1"/>
</dbReference>
<dbReference type="Proteomes" id="UP000240481">
    <property type="component" value="Unassembled WGS sequence"/>
</dbReference>
<comment type="caution">
    <text evidence="1">The sequence shown here is derived from an EMBL/GenBank/DDBJ whole genome shotgun (WGS) entry which is preliminary data.</text>
</comment>
<dbReference type="AlphaFoldDB" id="A0A0J8V6I9"/>
<evidence type="ECO:0000313" key="1">
    <source>
        <dbReference type="EMBL" id="PSW22766.1"/>
    </source>
</evidence>
<accession>A0A0J8V6I9</accession>
<gene>
    <name evidence="1" type="ORF">C9I94_18455</name>
</gene>
<organism evidence="1 2">
    <name type="scientific">Photobacterium swingsii</name>
    <dbReference type="NCBI Taxonomy" id="680026"/>
    <lineage>
        <taxon>Bacteria</taxon>
        <taxon>Pseudomonadati</taxon>
        <taxon>Pseudomonadota</taxon>
        <taxon>Gammaproteobacteria</taxon>
        <taxon>Vibrionales</taxon>
        <taxon>Vibrionaceae</taxon>
        <taxon>Photobacterium</taxon>
    </lineage>
</organism>
<reference evidence="1 2" key="1">
    <citation type="submission" date="2018-01" db="EMBL/GenBank/DDBJ databases">
        <title>Whole genome sequencing of Histamine producing bacteria.</title>
        <authorList>
            <person name="Butler K."/>
        </authorList>
    </citation>
    <scope>NUCLEOTIDE SEQUENCE [LARGE SCALE GENOMIC DNA]</scope>
    <source>
        <strain evidence="1 2">DSM 24669</strain>
    </source>
</reference>
<protein>
    <submittedName>
        <fullName evidence="1">Uncharacterized protein</fullName>
    </submittedName>
</protein>
<proteinExistence type="predicted"/>